<dbReference type="InterPro" id="IPR024077">
    <property type="entry name" value="Neurolysin/TOP_dom2"/>
</dbReference>
<dbReference type="FunFam" id="3.40.390.10:FF:000009">
    <property type="entry name" value="Oligopeptidase A"/>
    <property type="match status" value="1"/>
</dbReference>
<keyword evidence="13" id="KW-1185">Reference proteome</keyword>
<evidence type="ECO:0000313" key="12">
    <source>
        <dbReference type="EMBL" id="QDT18882.1"/>
    </source>
</evidence>
<keyword evidence="3 9" id="KW-0479">Metal-binding</keyword>
<dbReference type="InterPro" id="IPR045666">
    <property type="entry name" value="OpdA_N"/>
</dbReference>
<dbReference type="Gene3D" id="1.10.1370.10">
    <property type="entry name" value="Neurolysin, domain 3"/>
    <property type="match status" value="1"/>
</dbReference>
<dbReference type="AlphaFoldDB" id="A0A517PHN8"/>
<evidence type="ECO:0000256" key="3">
    <source>
        <dbReference type="ARBA" id="ARBA00022723"/>
    </source>
</evidence>
<keyword evidence="6 9" id="KW-0482">Metalloprotease</keyword>
<dbReference type="EMBL" id="CP036266">
    <property type="protein sequence ID" value="QDT18882.1"/>
    <property type="molecule type" value="Genomic_DNA"/>
</dbReference>
<gene>
    <name evidence="12" type="primary">prlC</name>
    <name evidence="12" type="ORF">HG66A1_06450</name>
</gene>
<keyword evidence="2 9" id="KW-0645">Protease</keyword>
<reference evidence="12 13" key="1">
    <citation type="submission" date="2019-02" db="EMBL/GenBank/DDBJ databases">
        <title>Deep-cultivation of Planctomycetes and their phenomic and genomic characterization uncovers novel biology.</title>
        <authorList>
            <person name="Wiegand S."/>
            <person name="Jogler M."/>
            <person name="Boedeker C."/>
            <person name="Pinto D."/>
            <person name="Vollmers J."/>
            <person name="Rivas-Marin E."/>
            <person name="Kohn T."/>
            <person name="Peeters S.H."/>
            <person name="Heuer A."/>
            <person name="Rast P."/>
            <person name="Oberbeckmann S."/>
            <person name="Bunk B."/>
            <person name="Jeske O."/>
            <person name="Meyerdierks A."/>
            <person name="Storesund J.E."/>
            <person name="Kallscheuer N."/>
            <person name="Luecker S."/>
            <person name="Lage O.M."/>
            <person name="Pohl T."/>
            <person name="Merkel B.J."/>
            <person name="Hornburger P."/>
            <person name="Mueller R.-W."/>
            <person name="Bruemmer F."/>
            <person name="Labrenz M."/>
            <person name="Spormann A.M."/>
            <person name="Op den Camp H."/>
            <person name="Overmann J."/>
            <person name="Amann R."/>
            <person name="Jetten M.S.M."/>
            <person name="Mascher T."/>
            <person name="Medema M.H."/>
            <person name="Devos D.P."/>
            <person name="Kaster A.-K."/>
            <person name="Ovreas L."/>
            <person name="Rohde M."/>
            <person name="Galperin M.Y."/>
            <person name="Jogler C."/>
        </authorList>
    </citation>
    <scope>NUCLEOTIDE SEQUENCE [LARGE SCALE GENOMIC DNA]</scope>
    <source>
        <strain evidence="12 13">HG66A1</strain>
    </source>
</reference>
<dbReference type="Pfam" id="PF01432">
    <property type="entry name" value="Peptidase_M3"/>
    <property type="match status" value="1"/>
</dbReference>
<dbReference type="Gene3D" id="3.40.390.10">
    <property type="entry name" value="Collagenase (Catalytic Domain)"/>
    <property type="match status" value="1"/>
</dbReference>
<dbReference type="InterPro" id="IPR034005">
    <property type="entry name" value="M3A_DCP"/>
</dbReference>
<dbReference type="InterPro" id="IPR024079">
    <property type="entry name" value="MetalloPept_cat_dom_sf"/>
</dbReference>
<protein>
    <recommendedName>
        <fullName evidence="8">oligopeptidase A</fullName>
        <ecNumber evidence="8">3.4.24.70</ecNumber>
    </recommendedName>
</protein>
<feature type="domain" description="Oligopeptidase A N-terminal" evidence="11">
    <location>
        <begin position="33"/>
        <end position="154"/>
    </location>
</feature>
<dbReference type="Proteomes" id="UP000320421">
    <property type="component" value="Chromosome"/>
</dbReference>
<comment type="cofactor">
    <cofactor evidence="9">
        <name>Zn(2+)</name>
        <dbReference type="ChEBI" id="CHEBI:29105"/>
    </cofactor>
    <text evidence="9">Binds 1 zinc ion.</text>
</comment>
<evidence type="ECO:0000256" key="2">
    <source>
        <dbReference type="ARBA" id="ARBA00022670"/>
    </source>
</evidence>
<evidence type="ECO:0000256" key="6">
    <source>
        <dbReference type="ARBA" id="ARBA00023049"/>
    </source>
</evidence>
<dbReference type="SUPFAM" id="SSF55486">
    <property type="entry name" value="Metalloproteases ('zincins'), catalytic domain"/>
    <property type="match status" value="1"/>
</dbReference>
<dbReference type="GO" id="GO:0005829">
    <property type="term" value="C:cytosol"/>
    <property type="evidence" value="ECO:0007669"/>
    <property type="project" value="UniProtKB-ARBA"/>
</dbReference>
<dbReference type="InterPro" id="IPR045090">
    <property type="entry name" value="Pept_M3A_M3B"/>
</dbReference>
<sequence>MDQQQPLSDNPLLVLEGLPRFDEIEPEHIRPAVKSLLEQSEASLRKIESEAQPSWEGLMQPLEELDYPWERSWGSVGHLLGVRNTPELREAYESVLPEIVAFSLSVRQSKPIYEAMKAIRDNGSWDQLNDAQKRIIEKRILSAELAGIGLSGDELKRFNEIATELSQLSTRFANNVLDATKAYTLLITDSKDVAGFPDSLKQLAAQSYNTWDDKDADTEATADAGPWRITLDFPCFGPFMQHCRNRILREQVYRAFITRASEGEYDNTSLIPQILQLRQEKAKLLGYANFAEVSLAEKMAPGIDAVLEMEEQLRSSSWDNGQQDLADLQEYAKEQGETEPIIQWDFAFWSERLREKRFSYTDEQLRPYFSLEKVLDGLFSLVNRIFGITVTPATETVPLWNKDVRFFHIADEAGKTIAGFYLDPYARPADKRGGAWMDDCLGRKLVNGEVQLPVAHLVCNSTPPVGDKPSLMTFREVETLFHEFGHGLQHMLTTIDEADAAGINGVEWDAVELASQFMENWCYHKPTLLGMAKHYETGETLPDELFEKIKAARNFQAGTQMLRQIQFGVVDLKLHSEFDPAGEKSVFDVQREISQTTSVLPMLPEDRFLCSFQHIFAGGYAAGYFSYKWAEVLSADAFSAFEEAGLDNEQAVAETGRRFRDTILAMGGSRHPMDLFKEFRGREPSPEPLLRHTGLL</sequence>
<evidence type="ECO:0000256" key="4">
    <source>
        <dbReference type="ARBA" id="ARBA00022801"/>
    </source>
</evidence>
<evidence type="ECO:0000313" key="13">
    <source>
        <dbReference type="Proteomes" id="UP000320421"/>
    </source>
</evidence>
<evidence type="ECO:0000259" key="10">
    <source>
        <dbReference type="Pfam" id="PF01432"/>
    </source>
</evidence>
<comment type="catalytic activity">
    <reaction evidence="7">
        <text>Hydrolysis of oligopeptides, with broad specificity. Gly or Ala commonly occur as P1 or P1' residues, but more distant residues are also important, as is shown by the fact that Z-Gly-Pro-Gly-|-Gly-Pro-Ala is cleaved, but not Z-(Gly)(5).</text>
        <dbReference type="EC" id="3.4.24.70"/>
    </reaction>
</comment>
<dbReference type="EC" id="3.4.24.70" evidence="8"/>
<dbReference type="GO" id="GO:0006518">
    <property type="term" value="P:peptide metabolic process"/>
    <property type="evidence" value="ECO:0007669"/>
    <property type="project" value="TreeGrafter"/>
</dbReference>
<comment type="similarity">
    <text evidence="1 9">Belongs to the peptidase M3 family.</text>
</comment>
<evidence type="ECO:0000256" key="5">
    <source>
        <dbReference type="ARBA" id="ARBA00022833"/>
    </source>
</evidence>
<evidence type="ECO:0000256" key="9">
    <source>
        <dbReference type="RuleBase" id="RU003435"/>
    </source>
</evidence>
<dbReference type="PANTHER" id="PTHR11804">
    <property type="entry name" value="PROTEASE M3 THIMET OLIGOPEPTIDASE-RELATED"/>
    <property type="match status" value="1"/>
</dbReference>
<organism evidence="12 13">
    <name type="scientific">Gimesia chilikensis</name>
    <dbReference type="NCBI Taxonomy" id="2605989"/>
    <lineage>
        <taxon>Bacteria</taxon>
        <taxon>Pseudomonadati</taxon>
        <taxon>Planctomycetota</taxon>
        <taxon>Planctomycetia</taxon>
        <taxon>Planctomycetales</taxon>
        <taxon>Planctomycetaceae</taxon>
        <taxon>Gimesia</taxon>
    </lineage>
</organism>
<keyword evidence="5 9" id="KW-0862">Zinc</keyword>
<dbReference type="GO" id="GO:0046872">
    <property type="term" value="F:metal ion binding"/>
    <property type="evidence" value="ECO:0007669"/>
    <property type="project" value="UniProtKB-UniRule"/>
</dbReference>
<feature type="domain" description="Peptidase M3A/M3B catalytic" evidence="10">
    <location>
        <begin position="239"/>
        <end position="694"/>
    </location>
</feature>
<dbReference type="RefSeq" id="WP_145180748.1">
    <property type="nucleotide sequence ID" value="NZ_CP036266.1"/>
</dbReference>
<keyword evidence="4 9" id="KW-0378">Hydrolase</keyword>
<dbReference type="CDD" id="cd06456">
    <property type="entry name" value="M3A_DCP"/>
    <property type="match status" value="1"/>
</dbReference>
<dbReference type="InterPro" id="IPR001567">
    <property type="entry name" value="Pept_M3A_M3B_dom"/>
</dbReference>
<proteinExistence type="inferred from homology"/>
<evidence type="ECO:0000259" key="11">
    <source>
        <dbReference type="Pfam" id="PF19310"/>
    </source>
</evidence>
<name>A0A517PHN8_9PLAN</name>
<accession>A0A517PHN8</accession>
<dbReference type="GO" id="GO:0006508">
    <property type="term" value="P:proteolysis"/>
    <property type="evidence" value="ECO:0007669"/>
    <property type="project" value="UniProtKB-KW"/>
</dbReference>
<dbReference type="PANTHER" id="PTHR11804:SF83">
    <property type="entry name" value="LD37516P"/>
    <property type="match status" value="1"/>
</dbReference>
<evidence type="ECO:0000256" key="1">
    <source>
        <dbReference type="ARBA" id="ARBA00006040"/>
    </source>
</evidence>
<evidence type="ECO:0000256" key="8">
    <source>
        <dbReference type="ARBA" id="ARBA00026100"/>
    </source>
</evidence>
<evidence type="ECO:0000256" key="7">
    <source>
        <dbReference type="ARBA" id="ARBA00024603"/>
    </source>
</evidence>
<dbReference type="OrthoDB" id="9773538at2"/>
<dbReference type="Pfam" id="PF19310">
    <property type="entry name" value="TOP_N"/>
    <property type="match status" value="1"/>
</dbReference>
<dbReference type="GO" id="GO:0004222">
    <property type="term" value="F:metalloendopeptidase activity"/>
    <property type="evidence" value="ECO:0007669"/>
    <property type="project" value="UniProtKB-EC"/>
</dbReference>